<protein>
    <submittedName>
        <fullName evidence="2">Phage tail assembly chaperone</fullName>
    </submittedName>
</protein>
<name>A0AAU6VIY9_UNCXX</name>
<dbReference type="AlphaFoldDB" id="A0AAU6VIY9"/>
<organism evidence="2">
    <name type="scientific">bacterium 19MO03SA05</name>
    <dbReference type="NCBI Taxonomy" id="2920620"/>
    <lineage>
        <taxon>Bacteria</taxon>
    </lineage>
</organism>
<reference evidence="2" key="1">
    <citation type="submission" date="2022-03" db="EMBL/GenBank/DDBJ databases">
        <title>Sea Food Isolates.</title>
        <authorList>
            <person name="Li c."/>
        </authorList>
    </citation>
    <scope>NUCLEOTIDE SEQUENCE</scope>
    <source>
        <strain evidence="2">19MO03SA05</strain>
    </source>
</reference>
<evidence type="ECO:0000313" key="2">
    <source>
        <dbReference type="EMBL" id="XAG86537.1"/>
    </source>
</evidence>
<dbReference type="InterPro" id="IPR031893">
    <property type="entry name" value="Phage_tail_APC"/>
</dbReference>
<dbReference type="Pfam" id="PF16778">
    <property type="entry name" value="Phage_tail_APC"/>
    <property type="match status" value="1"/>
</dbReference>
<gene>
    <name evidence="2" type="ORF">MRM63_15625</name>
</gene>
<feature type="domain" description="Phage tail assembly chaperone-like" evidence="1">
    <location>
        <begin position="22"/>
        <end position="83"/>
    </location>
</feature>
<dbReference type="EMBL" id="CP095351">
    <property type="protein sequence ID" value="XAG86537.1"/>
    <property type="molecule type" value="Genomic_DNA"/>
</dbReference>
<sequence length="87" mass="10344">MFIKNIKTAQDLERDKLEAESAKIRSLRDNKLKELDKFVMNPLRWGELSEDERQGLAVYRRKLLDVTEREGFPWNAELPIEPDLMRV</sequence>
<accession>A0AAU6VIY9</accession>
<proteinExistence type="predicted"/>
<evidence type="ECO:0000259" key="1">
    <source>
        <dbReference type="Pfam" id="PF16778"/>
    </source>
</evidence>